<keyword evidence="2" id="KW-1185">Reference proteome</keyword>
<name>A0ABY5L167_9CELL</name>
<dbReference type="Proteomes" id="UP001316189">
    <property type="component" value="Chromosome"/>
</dbReference>
<evidence type="ECO:0000313" key="2">
    <source>
        <dbReference type="Proteomes" id="UP001316189"/>
    </source>
</evidence>
<evidence type="ECO:0000313" key="1">
    <source>
        <dbReference type="EMBL" id="UUI75216.1"/>
    </source>
</evidence>
<dbReference type="EMBL" id="CP101988">
    <property type="protein sequence ID" value="UUI75216.1"/>
    <property type="molecule type" value="Genomic_DNA"/>
</dbReference>
<organism evidence="1 2">
    <name type="scientific">Cellulomonas chengniuliangii</name>
    <dbReference type="NCBI Taxonomy" id="2968084"/>
    <lineage>
        <taxon>Bacteria</taxon>
        <taxon>Bacillati</taxon>
        <taxon>Actinomycetota</taxon>
        <taxon>Actinomycetes</taxon>
        <taxon>Micrococcales</taxon>
        <taxon>Cellulomonadaceae</taxon>
        <taxon>Cellulomonas</taxon>
    </lineage>
</organism>
<proteinExistence type="predicted"/>
<reference evidence="1 2" key="1">
    <citation type="submission" date="2022-07" db="EMBL/GenBank/DDBJ databases">
        <title>Novel species in genus cellulomonas.</title>
        <authorList>
            <person name="Ye L."/>
        </authorList>
    </citation>
    <scope>NUCLEOTIDE SEQUENCE [LARGE SCALE GENOMIC DNA]</scope>
    <source>
        <strain evidence="2">zg-Y338</strain>
    </source>
</reference>
<sequence>MPLMQKAVTPAVSAAILDHGYDRVSGFVLRAEDVRFATTAELLFEAHGLGFPGSPFRVDAPSVDLLRFPTSGQLRFEDAVGGTDDSSRRSTGGPFLDRPPFTGLGFQAVHGEVVPQFWLMHTRVPAGTELLRVHADGTTTMLARFTDVGHGWQPEGGDAVPGPALSRFVGLIARWRGEYLAADVLADGGVVVASEIEPEPSLDGFTVAPGGRWRREVPRDEVTELFELVVTATWDGLPVRVVDQWTGEDGEPVARVSYTGHDADLAESHRLEKLDAAVYEATVPMSALRLVTPGQLVPDEWAATTA</sequence>
<gene>
    <name evidence="1" type="ORF">NP064_15840</name>
</gene>
<protein>
    <submittedName>
        <fullName evidence="1">Uncharacterized protein</fullName>
    </submittedName>
</protein>
<dbReference type="RefSeq" id="WP_227569890.1">
    <property type="nucleotide sequence ID" value="NZ_CP101988.1"/>
</dbReference>
<accession>A0ABY5L167</accession>